<evidence type="ECO:0000313" key="1">
    <source>
        <dbReference type="EMBL" id="KAK9041983.1"/>
    </source>
</evidence>
<comment type="caution">
    <text evidence="1">The sequence shown here is derived from an EMBL/GenBank/DDBJ whole genome shotgun (WGS) entry which is preliminary data.</text>
</comment>
<evidence type="ECO:0000313" key="2">
    <source>
        <dbReference type="Proteomes" id="UP001396334"/>
    </source>
</evidence>
<gene>
    <name evidence="1" type="ORF">V6N11_017066</name>
</gene>
<keyword evidence="2" id="KW-1185">Reference proteome</keyword>
<reference evidence="1 2" key="1">
    <citation type="journal article" date="2024" name="G3 (Bethesda)">
        <title>Genome assembly of Hibiscus sabdariffa L. provides insights into metabolisms of medicinal natural products.</title>
        <authorList>
            <person name="Kim T."/>
        </authorList>
    </citation>
    <scope>NUCLEOTIDE SEQUENCE [LARGE SCALE GENOMIC DNA]</scope>
    <source>
        <strain evidence="1">TK-2024</strain>
        <tissue evidence="1">Old leaves</tissue>
    </source>
</reference>
<proteinExistence type="predicted"/>
<name>A0ABR2TWY0_9ROSI</name>
<dbReference type="Proteomes" id="UP001396334">
    <property type="component" value="Unassembled WGS sequence"/>
</dbReference>
<protein>
    <submittedName>
        <fullName evidence="1">Uncharacterized protein</fullName>
    </submittedName>
</protein>
<sequence>MAEEQQSVKVPSVKLGTQGTSVRFLRLVLLELYGRPTLFCFLLPTTVSEFFTAATDVFAYGGLFLKAREAVTAWLMNWRKIIYSWSPSHKDPFCLYFVAITVP</sequence>
<organism evidence="1 2">
    <name type="scientific">Hibiscus sabdariffa</name>
    <name type="common">roselle</name>
    <dbReference type="NCBI Taxonomy" id="183260"/>
    <lineage>
        <taxon>Eukaryota</taxon>
        <taxon>Viridiplantae</taxon>
        <taxon>Streptophyta</taxon>
        <taxon>Embryophyta</taxon>
        <taxon>Tracheophyta</taxon>
        <taxon>Spermatophyta</taxon>
        <taxon>Magnoliopsida</taxon>
        <taxon>eudicotyledons</taxon>
        <taxon>Gunneridae</taxon>
        <taxon>Pentapetalae</taxon>
        <taxon>rosids</taxon>
        <taxon>malvids</taxon>
        <taxon>Malvales</taxon>
        <taxon>Malvaceae</taxon>
        <taxon>Malvoideae</taxon>
        <taxon>Hibiscus</taxon>
    </lineage>
</organism>
<accession>A0ABR2TWY0</accession>
<dbReference type="EMBL" id="JBBPBN010000004">
    <property type="protein sequence ID" value="KAK9041983.1"/>
    <property type="molecule type" value="Genomic_DNA"/>
</dbReference>